<sequence length="393" mass="46278">MTQLTKSEIKRVKRVLNDASVKILKSPLEKHQLLLHWNFDDGIKPWQYLVDQSDTDLGTIVLLYWLLGPKYVYQDIKKSNNSDQVYVLIKKIETNIKTNFYMQQTISVDPSNIDKTNYLIENKPILKQIPQLLTQKTPGESVDLAKLVIEYIDKVYPLTQADWKTLETKSDRGLAVLIEFEPTVTKDSNPQSVIDVLDKFSISKRPQNGGSVKFSRKEINEFANLDLVFGTQLVKIGGWKWYIHELHEQVLDYRNFVLISDDHKYMWHPFGGMSLKFSDRNYVDYINIKNYFQELQGIDAYEKKEIQRKLENYRQKDIKYVNKGDEELTKILINEIIDRQKQVPFYAKSWVDLSHEEIYQKYYSGFMFDLFRGCLPSHVHSTDFGRRTEFIAN</sequence>
<dbReference type="AlphaFoldDB" id="A0A2H0B7F1"/>
<organism evidence="2 3">
    <name type="scientific">Candidatus Beckwithbacteria bacterium CG23_combo_of_CG06-09_8_20_14_all_34_8</name>
    <dbReference type="NCBI Taxonomy" id="1974497"/>
    <lineage>
        <taxon>Bacteria</taxon>
        <taxon>Candidatus Beckwithiibacteriota</taxon>
    </lineage>
</organism>
<feature type="domain" description="DUF4274" evidence="1">
    <location>
        <begin position="26"/>
        <end position="96"/>
    </location>
</feature>
<protein>
    <recommendedName>
        <fullName evidence="1">DUF4274 domain-containing protein</fullName>
    </recommendedName>
</protein>
<comment type="caution">
    <text evidence="2">The sequence shown here is derived from an EMBL/GenBank/DDBJ whole genome shotgun (WGS) entry which is preliminary data.</text>
</comment>
<accession>A0A2H0B7F1</accession>
<dbReference type="EMBL" id="PCSR01000003">
    <property type="protein sequence ID" value="PIP53587.1"/>
    <property type="molecule type" value="Genomic_DNA"/>
</dbReference>
<evidence type="ECO:0000313" key="2">
    <source>
        <dbReference type="EMBL" id="PIP53587.1"/>
    </source>
</evidence>
<gene>
    <name evidence="2" type="ORF">COX08_00105</name>
</gene>
<evidence type="ECO:0000259" key="1">
    <source>
        <dbReference type="Pfam" id="PF14096"/>
    </source>
</evidence>
<evidence type="ECO:0000313" key="3">
    <source>
        <dbReference type="Proteomes" id="UP000229459"/>
    </source>
</evidence>
<name>A0A2H0B7F1_9BACT</name>
<proteinExistence type="predicted"/>
<dbReference type="Pfam" id="PF14096">
    <property type="entry name" value="DUF4274"/>
    <property type="match status" value="1"/>
</dbReference>
<reference evidence="2 3" key="1">
    <citation type="submission" date="2017-09" db="EMBL/GenBank/DDBJ databases">
        <title>Depth-based differentiation of microbial function through sediment-hosted aquifers and enrichment of novel symbionts in the deep terrestrial subsurface.</title>
        <authorList>
            <person name="Probst A.J."/>
            <person name="Ladd B."/>
            <person name="Jarett J.K."/>
            <person name="Geller-Mcgrath D.E."/>
            <person name="Sieber C.M."/>
            <person name="Emerson J.B."/>
            <person name="Anantharaman K."/>
            <person name="Thomas B.C."/>
            <person name="Malmstrom R."/>
            <person name="Stieglmeier M."/>
            <person name="Klingl A."/>
            <person name="Woyke T."/>
            <person name="Ryan C.M."/>
            <person name="Banfield J.F."/>
        </authorList>
    </citation>
    <scope>NUCLEOTIDE SEQUENCE [LARGE SCALE GENOMIC DNA]</scope>
    <source>
        <strain evidence="2">CG23_combo_of_CG06-09_8_20_14_all_34_8</strain>
    </source>
</reference>
<dbReference type="InterPro" id="IPR025369">
    <property type="entry name" value="DUF4274"/>
</dbReference>
<dbReference type="Proteomes" id="UP000229459">
    <property type="component" value="Unassembled WGS sequence"/>
</dbReference>